<dbReference type="Pfam" id="PF00717">
    <property type="entry name" value="Peptidase_S24"/>
    <property type="match status" value="1"/>
</dbReference>
<feature type="domain" description="Peptidase S24/S26A/S26B/S26C" evidence="14">
    <location>
        <begin position="81"/>
        <end position="195"/>
    </location>
</feature>
<keyword evidence="7 12" id="KW-0805">Transcription regulation</keyword>
<proteinExistence type="inferred from homology"/>
<dbReference type="SUPFAM" id="SSF51306">
    <property type="entry name" value="LexA/Signal peptidase"/>
    <property type="match status" value="1"/>
</dbReference>
<dbReference type="InterPro" id="IPR006200">
    <property type="entry name" value="LexA"/>
</dbReference>
<dbReference type="Pfam" id="PF01726">
    <property type="entry name" value="LexA_DNA_bind"/>
    <property type="match status" value="1"/>
</dbReference>
<dbReference type="InterPro" id="IPR050077">
    <property type="entry name" value="LexA_repressor"/>
</dbReference>
<evidence type="ECO:0000256" key="3">
    <source>
        <dbReference type="ARBA" id="ARBA00022705"/>
    </source>
</evidence>
<feature type="domain" description="LexA repressor DNA-binding" evidence="15">
    <location>
        <begin position="2"/>
        <end position="60"/>
    </location>
</feature>
<dbReference type="STRING" id="1817824.A2751_00455"/>
<dbReference type="InterPro" id="IPR036390">
    <property type="entry name" value="WH_DNA-bd_sf"/>
</dbReference>
<dbReference type="SUPFAM" id="SSF46785">
    <property type="entry name" value="Winged helix' DNA-binding domain"/>
    <property type="match status" value="1"/>
</dbReference>
<dbReference type="InterPro" id="IPR015927">
    <property type="entry name" value="Peptidase_S24_S26A/B/C"/>
</dbReference>
<feature type="DNA-binding region" description="H-T-H motif" evidence="12">
    <location>
        <begin position="26"/>
        <end position="46"/>
    </location>
</feature>
<evidence type="ECO:0000259" key="14">
    <source>
        <dbReference type="Pfam" id="PF00717"/>
    </source>
</evidence>
<organism evidence="16 17">
    <name type="scientific">Candidatus Doudnabacteria bacterium RIFCSPHIGHO2_01_FULL_46_14</name>
    <dbReference type="NCBI Taxonomy" id="1817824"/>
    <lineage>
        <taxon>Bacteria</taxon>
        <taxon>Candidatus Doudnaibacteriota</taxon>
    </lineage>
</organism>
<keyword evidence="3 12" id="KW-0235">DNA replication</keyword>
<keyword evidence="11 12" id="KW-0742">SOS response</keyword>
<evidence type="ECO:0000256" key="9">
    <source>
        <dbReference type="ARBA" id="ARBA00023163"/>
    </source>
</evidence>
<sequence>MLTKRQKQLLDFIKENVQYIGFPPTISEMARALKVKSKNAVAKLLHSLEEQDLIKRDGSARGIRVRDEHGNEINAGAIPVPLLGTITAGSPILAEQNIEEWINLPNSLLRSRKDVFLLQVKGDSMVNAGILEGDLVIVRPAHEVRSGDIVVALLHDEATVKRFMQINGRRYLKPENSKYQNIYPEDEWTVQGKVVGVIRQLE</sequence>
<evidence type="ECO:0000256" key="4">
    <source>
        <dbReference type="ARBA" id="ARBA00022763"/>
    </source>
</evidence>
<keyword evidence="10 12" id="KW-0234">DNA repair</keyword>
<evidence type="ECO:0000256" key="6">
    <source>
        <dbReference type="ARBA" id="ARBA00022813"/>
    </source>
</evidence>
<gene>
    <name evidence="12" type="primary">lexA</name>
    <name evidence="16" type="ORF">A2751_00455</name>
</gene>
<dbReference type="GO" id="GO:0006508">
    <property type="term" value="P:proteolysis"/>
    <property type="evidence" value="ECO:0007669"/>
    <property type="project" value="InterPro"/>
</dbReference>
<dbReference type="InterPro" id="IPR006199">
    <property type="entry name" value="LexA_DNA-bd_dom"/>
</dbReference>
<dbReference type="EC" id="3.4.21.88" evidence="12"/>
<keyword evidence="5 12" id="KW-0378">Hydrolase</keyword>
<dbReference type="Proteomes" id="UP000176864">
    <property type="component" value="Unassembled WGS sequence"/>
</dbReference>
<evidence type="ECO:0000256" key="1">
    <source>
        <dbReference type="ARBA" id="ARBA00007484"/>
    </source>
</evidence>
<dbReference type="InterPro" id="IPR006197">
    <property type="entry name" value="Peptidase_S24_LexA"/>
</dbReference>
<comment type="similarity">
    <text evidence="1 12 13">Belongs to the peptidase S24 family.</text>
</comment>
<keyword evidence="4 12" id="KW-0227">DNA damage</keyword>
<dbReference type="NCBIfam" id="TIGR00498">
    <property type="entry name" value="lexA"/>
    <property type="match status" value="1"/>
</dbReference>
<comment type="caution">
    <text evidence="16">The sequence shown here is derived from an EMBL/GenBank/DDBJ whole genome shotgun (WGS) entry which is preliminary data.</text>
</comment>
<dbReference type="GO" id="GO:0006260">
    <property type="term" value="P:DNA replication"/>
    <property type="evidence" value="ECO:0007669"/>
    <property type="project" value="UniProtKB-UniRule"/>
</dbReference>
<comment type="catalytic activity">
    <reaction evidence="12">
        <text>Hydrolysis of Ala-|-Gly bond in repressor LexA.</text>
        <dbReference type="EC" id="3.4.21.88"/>
    </reaction>
</comment>
<evidence type="ECO:0000256" key="10">
    <source>
        <dbReference type="ARBA" id="ARBA00023204"/>
    </source>
</evidence>
<dbReference type="GO" id="GO:0006281">
    <property type="term" value="P:DNA repair"/>
    <property type="evidence" value="ECO:0007669"/>
    <property type="project" value="UniProtKB-UniRule"/>
</dbReference>
<evidence type="ECO:0000313" key="16">
    <source>
        <dbReference type="EMBL" id="OGE79550.1"/>
    </source>
</evidence>
<evidence type="ECO:0000256" key="13">
    <source>
        <dbReference type="RuleBase" id="RU003991"/>
    </source>
</evidence>
<feature type="site" description="Cleavage; by autolysis" evidence="12">
    <location>
        <begin position="88"/>
        <end position="89"/>
    </location>
</feature>
<dbReference type="PANTHER" id="PTHR33516">
    <property type="entry name" value="LEXA REPRESSOR"/>
    <property type="match status" value="1"/>
</dbReference>
<keyword evidence="9 12" id="KW-0804">Transcription</keyword>
<comment type="function">
    <text evidence="12">Represses a number of genes involved in the response to DNA damage (SOS response), including recA and lexA. In the presence of single-stranded DNA, RecA interacts with LexA causing an autocatalytic cleavage which disrupts the DNA-binding part of LexA, leading to derepression of the SOS regulon and eventually DNA repair.</text>
</comment>
<dbReference type="HAMAP" id="MF_00015">
    <property type="entry name" value="LexA"/>
    <property type="match status" value="1"/>
</dbReference>
<keyword evidence="6 12" id="KW-0068">Autocatalytic cleavage</keyword>
<dbReference type="PANTHER" id="PTHR33516:SF2">
    <property type="entry name" value="LEXA REPRESSOR-RELATED"/>
    <property type="match status" value="1"/>
</dbReference>
<name>A0A1F5NQC4_9BACT</name>
<dbReference type="InterPro" id="IPR036286">
    <property type="entry name" value="LexA/Signal_pep-like_sf"/>
</dbReference>
<dbReference type="PRINTS" id="PR00726">
    <property type="entry name" value="LEXASERPTASE"/>
</dbReference>
<evidence type="ECO:0000256" key="11">
    <source>
        <dbReference type="ARBA" id="ARBA00023236"/>
    </source>
</evidence>
<protein>
    <recommendedName>
        <fullName evidence="12">LexA repressor</fullName>
        <ecNumber evidence="12">3.4.21.88</ecNumber>
    </recommendedName>
</protein>
<accession>A0A1F5NQC4</accession>
<evidence type="ECO:0000256" key="8">
    <source>
        <dbReference type="ARBA" id="ARBA00023125"/>
    </source>
</evidence>
<dbReference type="Gene3D" id="2.10.109.10">
    <property type="entry name" value="Umud Fragment, subunit A"/>
    <property type="match status" value="1"/>
</dbReference>
<feature type="active site" description="For autocatalytic cleavage activity" evidence="12">
    <location>
        <position position="124"/>
    </location>
</feature>
<evidence type="ECO:0000256" key="12">
    <source>
        <dbReference type="HAMAP-Rule" id="MF_00015"/>
    </source>
</evidence>
<evidence type="ECO:0000313" key="17">
    <source>
        <dbReference type="Proteomes" id="UP000176864"/>
    </source>
</evidence>
<dbReference type="Gene3D" id="1.10.10.10">
    <property type="entry name" value="Winged helix-like DNA-binding domain superfamily/Winged helix DNA-binding domain"/>
    <property type="match status" value="1"/>
</dbReference>
<dbReference type="GO" id="GO:0045892">
    <property type="term" value="P:negative regulation of DNA-templated transcription"/>
    <property type="evidence" value="ECO:0007669"/>
    <property type="project" value="UniProtKB-UniRule"/>
</dbReference>
<keyword evidence="2 12" id="KW-0678">Repressor</keyword>
<dbReference type="InterPro" id="IPR039418">
    <property type="entry name" value="LexA-like"/>
</dbReference>
<dbReference type="AlphaFoldDB" id="A0A1F5NQC4"/>
<evidence type="ECO:0000259" key="15">
    <source>
        <dbReference type="Pfam" id="PF01726"/>
    </source>
</evidence>
<evidence type="ECO:0000256" key="7">
    <source>
        <dbReference type="ARBA" id="ARBA00023015"/>
    </source>
</evidence>
<feature type="active site" description="For autocatalytic cleavage activity" evidence="12">
    <location>
        <position position="161"/>
    </location>
</feature>
<evidence type="ECO:0000256" key="5">
    <source>
        <dbReference type="ARBA" id="ARBA00022801"/>
    </source>
</evidence>
<evidence type="ECO:0000256" key="2">
    <source>
        <dbReference type="ARBA" id="ARBA00022491"/>
    </source>
</evidence>
<dbReference type="GO" id="GO:0003677">
    <property type="term" value="F:DNA binding"/>
    <property type="evidence" value="ECO:0007669"/>
    <property type="project" value="UniProtKB-UniRule"/>
</dbReference>
<dbReference type="GO" id="GO:0009432">
    <property type="term" value="P:SOS response"/>
    <property type="evidence" value="ECO:0007669"/>
    <property type="project" value="UniProtKB-UniRule"/>
</dbReference>
<dbReference type="GO" id="GO:0004252">
    <property type="term" value="F:serine-type endopeptidase activity"/>
    <property type="evidence" value="ECO:0007669"/>
    <property type="project" value="UniProtKB-UniRule"/>
</dbReference>
<dbReference type="FunFam" id="2.10.109.10:FF:000001">
    <property type="entry name" value="LexA repressor"/>
    <property type="match status" value="1"/>
</dbReference>
<comment type="subunit">
    <text evidence="12">Homodimer.</text>
</comment>
<reference evidence="16 17" key="1">
    <citation type="journal article" date="2016" name="Nat. Commun.">
        <title>Thousands of microbial genomes shed light on interconnected biogeochemical processes in an aquifer system.</title>
        <authorList>
            <person name="Anantharaman K."/>
            <person name="Brown C.T."/>
            <person name="Hug L.A."/>
            <person name="Sharon I."/>
            <person name="Castelle C.J."/>
            <person name="Probst A.J."/>
            <person name="Thomas B.C."/>
            <person name="Singh A."/>
            <person name="Wilkins M.J."/>
            <person name="Karaoz U."/>
            <person name="Brodie E.L."/>
            <person name="Williams K.H."/>
            <person name="Hubbard S.S."/>
            <person name="Banfield J.F."/>
        </authorList>
    </citation>
    <scope>NUCLEOTIDE SEQUENCE [LARGE SCALE GENOMIC DNA]</scope>
</reference>
<dbReference type="EMBL" id="MFEK01000001">
    <property type="protein sequence ID" value="OGE79550.1"/>
    <property type="molecule type" value="Genomic_DNA"/>
</dbReference>
<dbReference type="CDD" id="cd06529">
    <property type="entry name" value="S24_LexA-like"/>
    <property type="match status" value="1"/>
</dbReference>
<dbReference type="InterPro" id="IPR036388">
    <property type="entry name" value="WH-like_DNA-bd_sf"/>
</dbReference>
<keyword evidence="8 12" id="KW-0238">DNA-binding</keyword>